<feature type="domain" description="DUF7007" evidence="1">
    <location>
        <begin position="105"/>
        <end position="219"/>
    </location>
</feature>
<name>A0A2W5R5Z1_ANCNO</name>
<evidence type="ECO:0000259" key="1">
    <source>
        <dbReference type="Pfam" id="PF22653"/>
    </source>
</evidence>
<dbReference type="EMBL" id="QFQD01000003">
    <property type="protein sequence ID" value="PZQ85478.1"/>
    <property type="molecule type" value="Genomic_DNA"/>
</dbReference>
<evidence type="ECO:0000313" key="2">
    <source>
        <dbReference type="EMBL" id="PZQ85478.1"/>
    </source>
</evidence>
<accession>A0A2W5R5Z1</accession>
<evidence type="ECO:0000313" key="3">
    <source>
        <dbReference type="Proteomes" id="UP000248887"/>
    </source>
</evidence>
<dbReference type="AlphaFoldDB" id="A0A2W5R5Z1"/>
<dbReference type="Pfam" id="PF22653">
    <property type="entry name" value="DUF7007"/>
    <property type="match status" value="1"/>
</dbReference>
<proteinExistence type="predicted"/>
<comment type="caution">
    <text evidence="2">The sequence shown here is derived from an EMBL/GenBank/DDBJ whole genome shotgun (WGS) entry which is preliminary data.</text>
</comment>
<dbReference type="InterPro" id="IPR054276">
    <property type="entry name" value="DUF7007"/>
</dbReference>
<organism evidence="2 3">
    <name type="scientific">Ancylobacter novellus</name>
    <name type="common">Thiobacillus novellus</name>
    <dbReference type="NCBI Taxonomy" id="921"/>
    <lineage>
        <taxon>Bacteria</taxon>
        <taxon>Pseudomonadati</taxon>
        <taxon>Pseudomonadota</taxon>
        <taxon>Alphaproteobacteria</taxon>
        <taxon>Hyphomicrobiales</taxon>
        <taxon>Xanthobacteraceae</taxon>
        <taxon>Ancylobacter</taxon>
    </lineage>
</organism>
<reference evidence="2 3" key="1">
    <citation type="submission" date="2017-08" db="EMBL/GenBank/DDBJ databases">
        <title>Infants hospitalized years apart are colonized by the same room-sourced microbial strains.</title>
        <authorList>
            <person name="Brooks B."/>
            <person name="Olm M.R."/>
            <person name="Firek B.A."/>
            <person name="Baker R."/>
            <person name="Thomas B.C."/>
            <person name="Morowitz M.J."/>
            <person name="Banfield J.F."/>
        </authorList>
    </citation>
    <scope>NUCLEOTIDE SEQUENCE [LARGE SCALE GENOMIC DNA]</scope>
    <source>
        <strain evidence="2">S2_005_001_R2_27</strain>
    </source>
</reference>
<protein>
    <recommendedName>
        <fullName evidence="1">DUF7007 domain-containing protein</fullName>
    </recommendedName>
</protein>
<sequence length="295" mass="32347">MNTTAPSNDIEEAPGFPGASFGRSADGLRVALVGETAFAMAPGRDGRHYLATGWCIRRPMAEWTRSDFYGHSGELADEVAFRNAVLEQAEHQREKLALGRCEARIPASTPWGPSQRATIYADGVVCHDTAGHGGFHLSAGRNAEVHAMLHAADGFYEEDECWAVVAITFPHLFTSFERRCAERTLKDSWPDAWEKIFGTILGPGESRERDRQAFESKHADDWIVIAAITSEREAGFVECAATRGGKRGPAGEERCFLVPSTEYRSGHFGFVIDPARHRVYGGPSSFIGWSGRAVT</sequence>
<dbReference type="Proteomes" id="UP000248887">
    <property type="component" value="Unassembled WGS sequence"/>
</dbReference>
<gene>
    <name evidence="2" type="ORF">DI549_02075</name>
</gene>